<feature type="region of interest" description="Disordered" evidence="1">
    <location>
        <begin position="22"/>
        <end position="62"/>
    </location>
</feature>
<organism evidence="2 3">
    <name type="scientific">Haloferula luteola</name>
    <dbReference type="NCBI Taxonomy" id="595692"/>
    <lineage>
        <taxon>Bacteria</taxon>
        <taxon>Pseudomonadati</taxon>
        <taxon>Verrucomicrobiota</taxon>
        <taxon>Verrucomicrobiia</taxon>
        <taxon>Verrucomicrobiales</taxon>
        <taxon>Verrucomicrobiaceae</taxon>
        <taxon>Haloferula</taxon>
    </lineage>
</organism>
<dbReference type="EMBL" id="JACHFD010000006">
    <property type="protein sequence ID" value="MBB5351298.1"/>
    <property type="molecule type" value="Genomic_DNA"/>
</dbReference>
<comment type="caution">
    <text evidence="2">The sequence shown here is derived from an EMBL/GenBank/DDBJ whole genome shotgun (WGS) entry which is preliminary data.</text>
</comment>
<proteinExistence type="predicted"/>
<gene>
    <name evidence="2" type="ORF">HNR46_001534</name>
</gene>
<evidence type="ECO:0000313" key="2">
    <source>
        <dbReference type="EMBL" id="MBB5351298.1"/>
    </source>
</evidence>
<sequence length="62" mass="6633">MRLFTLSVIAFSCLGFNACTSDPDLNPKPKVPPSTSNQLPHNRPVAGQGAGQLGALPMQQRR</sequence>
<dbReference type="RefSeq" id="WP_184017349.1">
    <property type="nucleotide sequence ID" value="NZ_JACHFD010000006.1"/>
</dbReference>
<reference evidence="2 3" key="1">
    <citation type="submission" date="2020-08" db="EMBL/GenBank/DDBJ databases">
        <title>Genomic Encyclopedia of Type Strains, Phase IV (KMG-IV): sequencing the most valuable type-strain genomes for metagenomic binning, comparative biology and taxonomic classification.</title>
        <authorList>
            <person name="Goeker M."/>
        </authorList>
    </citation>
    <scope>NUCLEOTIDE SEQUENCE [LARGE SCALE GENOMIC DNA]</scope>
    <source>
        <strain evidence="2 3">YC6886</strain>
    </source>
</reference>
<keyword evidence="3" id="KW-1185">Reference proteome</keyword>
<evidence type="ECO:0000256" key="1">
    <source>
        <dbReference type="SAM" id="MobiDB-lite"/>
    </source>
</evidence>
<accession>A0A840V9B8</accession>
<evidence type="ECO:0000313" key="3">
    <source>
        <dbReference type="Proteomes" id="UP000557717"/>
    </source>
</evidence>
<name>A0A840V9B8_9BACT</name>
<dbReference type="Proteomes" id="UP000557717">
    <property type="component" value="Unassembled WGS sequence"/>
</dbReference>
<evidence type="ECO:0008006" key="4">
    <source>
        <dbReference type="Google" id="ProtNLM"/>
    </source>
</evidence>
<protein>
    <recommendedName>
        <fullName evidence="4">Lipoprotein</fullName>
    </recommendedName>
</protein>
<dbReference type="AlphaFoldDB" id="A0A840V9B8"/>